<proteinExistence type="predicted"/>
<evidence type="ECO:0000256" key="8">
    <source>
        <dbReference type="ARBA" id="ARBA00023180"/>
    </source>
</evidence>
<evidence type="ECO:0000256" key="1">
    <source>
        <dbReference type="ARBA" id="ARBA00004651"/>
    </source>
</evidence>
<evidence type="ECO:0000313" key="13">
    <source>
        <dbReference type="RefSeq" id="XP_022295790.1"/>
    </source>
</evidence>
<dbReference type="Gene3D" id="1.20.1070.10">
    <property type="entry name" value="Rhodopsin 7-helix transmembrane proteins"/>
    <property type="match status" value="1"/>
</dbReference>
<dbReference type="InterPro" id="IPR017452">
    <property type="entry name" value="GPCR_Rhodpsn_7TM"/>
</dbReference>
<evidence type="ECO:0000256" key="6">
    <source>
        <dbReference type="ARBA" id="ARBA00023136"/>
    </source>
</evidence>
<keyword evidence="8" id="KW-0325">Glycoprotein</keyword>
<dbReference type="InterPro" id="IPR000276">
    <property type="entry name" value="GPCR_Rhodpsn"/>
</dbReference>
<dbReference type="SUPFAM" id="SSF81321">
    <property type="entry name" value="Family A G protein-coupled receptor-like"/>
    <property type="match status" value="1"/>
</dbReference>
<dbReference type="KEGG" id="cvn:111105717"/>
<evidence type="ECO:0000256" key="9">
    <source>
        <dbReference type="ARBA" id="ARBA00023224"/>
    </source>
</evidence>
<comment type="subcellular location">
    <subcellularLocation>
        <location evidence="1">Cell membrane</location>
        <topology evidence="1">Multi-pass membrane protein</topology>
    </subcellularLocation>
</comment>
<dbReference type="PROSITE" id="PS50262">
    <property type="entry name" value="G_PROTEIN_RECEP_F1_2"/>
    <property type="match status" value="1"/>
</dbReference>
<dbReference type="PANTHER" id="PTHR11866:SF34">
    <property type="entry name" value="G-PROTEIN COUPLED RECEPTORS FAMILY 1 PROFILE DOMAIN-CONTAINING PROTEIN"/>
    <property type="match status" value="1"/>
</dbReference>
<keyword evidence="6 10" id="KW-0472">Membrane</keyword>
<dbReference type="OrthoDB" id="5959154at2759"/>
<dbReference type="Proteomes" id="UP000694844">
    <property type="component" value="Chromosome 1"/>
</dbReference>
<feature type="transmembrane region" description="Helical" evidence="10">
    <location>
        <begin position="30"/>
        <end position="49"/>
    </location>
</feature>
<gene>
    <name evidence="13" type="primary">LOC111105717</name>
</gene>
<dbReference type="CDD" id="cd00637">
    <property type="entry name" value="7tm_classA_rhodopsin-like"/>
    <property type="match status" value="1"/>
</dbReference>
<dbReference type="Pfam" id="PF00001">
    <property type="entry name" value="7tm_1"/>
    <property type="match status" value="1"/>
</dbReference>
<protein>
    <submittedName>
        <fullName evidence="13">Histamine H2 receptor-like</fullName>
    </submittedName>
</protein>
<keyword evidence="7" id="KW-0675">Receptor</keyword>
<dbReference type="PRINTS" id="PR00237">
    <property type="entry name" value="GPCRRHODOPSN"/>
</dbReference>
<evidence type="ECO:0000256" key="4">
    <source>
        <dbReference type="ARBA" id="ARBA00022989"/>
    </source>
</evidence>
<evidence type="ECO:0000256" key="5">
    <source>
        <dbReference type="ARBA" id="ARBA00023040"/>
    </source>
</evidence>
<evidence type="ECO:0000256" key="7">
    <source>
        <dbReference type="ARBA" id="ARBA00023170"/>
    </source>
</evidence>
<feature type="transmembrane region" description="Helical" evidence="10">
    <location>
        <begin position="61"/>
        <end position="82"/>
    </location>
</feature>
<evidence type="ECO:0000256" key="10">
    <source>
        <dbReference type="SAM" id="Phobius"/>
    </source>
</evidence>
<dbReference type="RefSeq" id="XP_022295790.1">
    <property type="nucleotide sequence ID" value="XM_022440082.1"/>
</dbReference>
<keyword evidence="3 10" id="KW-0812">Transmembrane</keyword>
<dbReference type="PANTHER" id="PTHR11866">
    <property type="entry name" value="G-PROTEIN COUPLED RECEPTOR FAMILY 1 MEMBER"/>
    <property type="match status" value="1"/>
</dbReference>
<dbReference type="GeneID" id="111105717"/>
<feature type="domain" description="G-protein coupled receptors family 1 profile" evidence="11">
    <location>
        <begin position="40"/>
        <end position="299"/>
    </location>
</feature>
<feature type="transmembrane region" description="Helical" evidence="10">
    <location>
        <begin position="242"/>
        <end position="263"/>
    </location>
</feature>
<keyword evidence="9" id="KW-0807">Transducer</keyword>
<accession>A0A8B8AX99</accession>
<organism evidence="12 13">
    <name type="scientific">Crassostrea virginica</name>
    <name type="common">Eastern oyster</name>
    <dbReference type="NCBI Taxonomy" id="6565"/>
    <lineage>
        <taxon>Eukaryota</taxon>
        <taxon>Metazoa</taxon>
        <taxon>Spiralia</taxon>
        <taxon>Lophotrochozoa</taxon>
        <taxon>Mollusca</taxon>
        <taxon>Bivalvia</taxon>
        <taxon>Autobranchia</taxon>
        <taxon>Pteriomorphia</taxon>
        <taxon>Ostreida</taxon>
        <taxon>Ostreoidea</taxon>
        <taxon>Ostreidae</taxon>
        <taxon>Crassostrea</taxon>
    </lineage>
</organism>
<evidence type="ECO:0000256" key="2">
    <source>
        <dbReference type="ARBA" id="ARBA00022475"/>
    </source>
</evidence>
<reference evidence="13" key="2">
    <citation type="submission" date="2025-08" db="UniProtKB">
        <authorList>
            <consortium name="RefSeq"/>
        </authorList>
    </citation>
    <scope>IDENTIFICATION</scope>
    <source>
        <tissue evidence="13">Whole sample</tissue>
    </source>
</reference>
<evidence type="ECO:0000313" key="12">
    <source>
        <dbReference type="Proteomes" id="UP000694844"/>
    </source>
</evidence>
<feature type="transmembrane region" description="Helical" evidence="10">
    <location>
        <begin position="187"/>
        <end position="210"/>
    </location>
</feature>
<feature type="transmembrane region" description="Helical" evidence="10">
    <location>
        <begin position="146"/>
        <end position="167"/>
    </location>
</feature>
<keyword evidence="2" id="KW-1003">Cell membrane</keyword>
<reference evidence="12" key="1">
    <citation type="submission" date="2024-06" db="UniProtKB">
        <authorList>
            <consortium name="RefSeq"/>
        </authorList>
    </citation>
    <scope>NUCLEOTIDE SEQUENCE [LARGE SCALE GENOMIC DNA]</scope>
</reference>
<keyword evidence="4 10" id="KW-1133">Transmembrane helix</keyword>
<evidence type="ECO:0000259" key="11">
    <source>
        <dbReference type="PROSITE" id="PS50262"/>
    </source>
</evidence>
<evidence type="ECO:0000256" key="3">
    <source>
        <dbReference type="ARBA" id="ARBA00022692"/>
    </source>
</evidence>
<feature type="transmembrane region" description="Helical" evidence="10">
    <location>
        <begin position="102"/>
        <end position="125"/>
    </location>
</feature>
<dbReference type="InterPro" id="IPR008365">
    <property type="entry name" value="Prostanoid_rcpt"/>
</dbReference>
<keyword evidence="5" id="KW-0297">G-protein coupled receptor</keyword>
<keyword evidence="12" id="KW-1185">Reference proteome</keyword>
<dbReference type="GO" id="GO:0004930">
    <property type="term" value="F:G protein-coupled receptor activity"/>
    <property type="evidence" value="ECO:0007669"/>
    <property type="project" value="UniProtKB-KW"/>
</dbReference>
<dbReference type="AlphaFoldDB" id="A0A8B8AX99"/>
<dbReference type="GO" id="GO:0005886">
    <property type="term" value="C:plasma membrane"/>
    <property type="evidence" value="ECO:0007669"/>
    <property type="project" value="UniProtKB-SubCell"/>
</dbReference>
<name>A0A8B8AX99_CRAVI</name>
<sequence length="348" mass="38710">MNNSTGISLLDPFSEDTCYECHFDLSKAELPIVLLLTLVLNGAAIYVLIKIRPTCVSVDNTCVLVLAINDFVTAALYSVMWIGGWIKCGCLMGRHLCNILGWFATSMVIWSAWVVIILAGCRYLATVKPLYYRTHVTVSSVHVSMIATLCLTLLQLTFPFFGVAAQYKFYPGNRICAYDFSPGASGGIHRGLLGFLSAEGLTASIVVLYLNCCVICKMRQKNVIHIENSVVTSEIRQNKRTALANVTKVVSALYIICYTPFLVRVLYDVIINSPAQDETRHHITMVLLFLSPLLNPLIYVGCNRGYRNYIVSTFGRCWTKIKPKSLNTYSVELEMSVNAVQRGKTIGE</sequence>
<feature type="transmembrane region" description="Helical" evidence="10">
    <location>
        <begin position="283"/>
        <end position="302"/>
    </location>
</feature>